<protein>
    <submittedName>
        <fullName evidence="1">Uncharacterized protein</fullName>
    </submittedName>
</protein>
<dbReference type="Proteomes" id="UP001596505">
    <property type="component" value="Unassembled WGS sequence"/>
</dbReference>
<organism evidence="1 2">
    <name type="scientific">Scopulibacillus cellulosilyticus</name>
    <dbReference type="NCBI Taxonomy" id="2665665"/>
    <lineage>
        <taxon>Bacteria</taxon>
        <taxon>Bacillati</taxon>
        <taxon>Bacillota</taxon>
        <taxon>Bacilli</taxon>
        <taxon>Bacillales</taxon>
        <taxon>Sporolactobacillaceae</taxon>
        <taxon>Scopulibacillus</taxon>
    </lineage>
</organism>
<proteinExistence type="predicted"/>
<dbReference type="RefSeq" id="WP_380966167.1">
    <property type="nucleotide sequence ID" value="NZ_JBHTCO010000014.1"/>
</dbReference>
<gene>
    <name evidence="1" type="ORF">ACFQRG_11865</name>
</gene>
<evidence type="ECO:0000313" key="1">
    <source>
        <dbReference type="EMBL" id="MFC7393651.1"/>
    </source>
</evidence>
<name>A0ABW2PZD1_9BACL</name>
<comment type="caution">
    <text evidence="1">The sequence shown here is derived from an EMBL/GenBank/DDBJ whole genome shotgun (WGS) entry which is preliminary data.</text>
</comment>
<accession>A0ABW2PZD1</accession>
<evidence type="ECO:0000313" key="2">
    <source>
        <dbReference type="Proteomes" id="UP001596505"/>
    </source>
</evidence>
<sequence>MSYGFVYDSRLGIPVPVLSKEWETYDHETQQQMILTWEKIRGKIPDRIKQLEKNIERKQEQLNQEENFEKSCQINSDISDLASTINDLWIWYRTS</sequence>
<keyword evidence="2" id="KW-1185">Reference proteome</keyword>
<reference evidence="2" key="1">
    <citation type="journal article" date="2019" name="Int. J. Syst. Evol. Microbiol.">
        <title>The Global Catalogue of Microorganisms (GCM) 10K type strain sequencing project: providing services to taxonomists for standard genome sequencing and annotation.</title>
        <authorList>
            <consortium name="The Broad Institute Genomics Platform"/>
            <consortium name="The Broad Institute Genome Sequencing Center for Infectious Disease"/>
            <person name="Wu L."/>
            <person name="Ma J."/>
        </authorList>
    </citation>
    <scope>NUCLEOTIDE SEQUENCE [LARGE SCALE GENOMIC DNA]</scope>
    <source>
        <strain evidence="2">CGMCC 1.16305</strain>
    </source>
</reference>
<dbReference type="EMBL" id="JBHTCO010000014">
    <property type="protein sequence ID" value="MFC7393651.1"/>
    <property type="molecule type" value="Genomic_DNA"/>
</dbReference>